<feature type="transmembrane region" description="Helical" evidence="1">
    <location>
        <begin position="78"/>
        <end position="98"/>
    </location>
</feature>
<gene>
    <name evidence="2" type="ORF">JJB47_02350</name>
</gene>
<keyword evidence="1" id="KW-0472">Membrane</keyword>
<feature type="transmembrane region" description="Helical" evidence="1">
    <location>
        <begin position="110"/>
        <end position="128"/>
    </location>
</feature>
<comment type="caution">
    <text evidence="2">The sequence shown here is derived from an EMBL/GenBank/DDBJ whole genome shotgun (WGS) entry which is preliminary data.</text>
</comment>
<accession>A0AAW4ISR5</accession>
<proteinExistence type="predicted"/>
<organism evidence="2 3">
    <name type="scientific">Clostridium perfringens</name>
    <dbReference type="NCBI Taxonomy" id="1502"/>
    <lineage>
        <taxon>Bacteria</taxon>
        <taxon>Bacillati</taxon>
        <taxon>Bacillota</taxon>
        <taxon>Clostridia</taxon>
        <taxon>Eubacteriales</taxon>
        <taxon>Clostridiaceae</taxon>
        <taxon>Clostridium</taxon>
    </lineage>
</organism>
<keyword evidence="1" id="KW-1133">Transmembrane helix</keyword>
<evidence type="ECO:0000313" key="2">
    <source>
        <dbReference type="EMBL" id="MBO3357617.1"/>
    </source>
</evidence>
<reference evidence="2" key="1">
    <citation type="submission" date="2020-12" db="EMBL/GenBank/DDBJ databases">
        <title>Comparative genomics of Clostridium perfringens reveals patterns of host-associated phylogenetic clades and virulence factors.</title>
        <authorList>
            <person name="Smith A.H."/>
            <person name="Geier R."/>
        </authorList>
    </citation>
    <scope>NUCLEOTIDE SEQUENCE</scope>
    <source>
        <strain evidence="2">CHD30677R</strain>
    </source>
</reference>
<keyword evidence="1" id="KW-0812">Transmembrane</keyword>
<dbReference type="EMBL" id="JAENQP010000001">
    <property type="protein sequence ID" value="MBO3357617.1"/>
    <property type="molecule type" value="Genomic_DNA"/>
</dbReference>
<evidence type="ECO:0000313" key="3">
    <source>
        <dbReference type="Proteomes" id="UP000668068"/>
    </source>
</evidence>
<evidence type="ECO:0000256" key="1">
    <source>
        <dbReference type="SAM" id="Phobius"/>
    </source>
</evidence>
<dbReference type="RefSeq" id="WP_003477351.1">
    <property type="nucleotide sequence ID" value="NZ_JAENQO010000001.1"/>
</dbReference>
<sequence length="160" mass="19009">MKKTSDKINNKEKERIEKIYGKIHKNFLKDKTERNEIDYLYKKLYLHYINLIENNKLDIKQEIAFIELKMNRHENEMFRYYIGLFSGIISGTFVALITVLIDSDFSKEHLILSTLGIALIFLIIYIMIKFSKKDIKGISNEKLYYSTCLLVLNDLEEELL</sequence>
<name>A0AAW4ISR5_CLOPF</name>
<dbReference type="AlphaFoldDB" id="A0AAW4ISR5"/>
<protein>
    <submittedName>
        <fullName evidence="2">Uncharacterized protein</fullName>
    </submittedName>
</protein>
<dbReference type="Proteomes" id="UP000668068">
    <property type="component" value="Unassembled WGS sequence"/>
</dbReference>